<reference evidence="12" key="1">
    <citation type="submission" date="2022-06" db="EMBL/GenBank/DDBJ databases">
        <authorList>
            <consortium name="SYNGENTA / RWTH Aachen University"/>
        </authorList>
    </citation>
    <scope>NUCLEOTIDE SEQUENCE</scope>
</reference>
<evidence type="ECO:0000256" key="1">
    <source>
        <dbReference type="ARBA" id="ARBA00004123"/>
    </source>
</evidence>
<dbReference type="AlphaFoldDB" id="A0AAV0AK37"/>
<dbReference type="GO" id="GO:0004527">
    <property type="term" value="F:exonuclease activity"/>
    <property type="evidence" value="ECO:0007669"/>
    <property type="project" value="UniProtKB-KW"/>
</dbReference>
<comment type="subcellular location">
    <subcellularLocation>
        <location evidence="1">Nucleus</location>
    </subcellularLocation>
</comment>
<dbReference type="PANTHER" id="PTHR12415">
    <property type="entry name" value="TYROSYL-DNA PHOSPHODIESTERASE 1"/>
    <property type="match status" value="1"/>
</dbReference>
<dbReference type="Gene3D" id="3.30.870.10">
    <property type="entry name" value="Endonuclease Chain A"/>
    <property type="match status" value="1"/>
</dbReference>
<dbReference type="PANTHER" id="PTHR12415:SF0">
    <property type="entry name" value="TYROSYL-DNA PHOSPHODIESTERASE 1"/>
    <property type="match status" value="1"/>
</dbReference>
<keyword evidence="7" id="KW-0234">DNA repair</keyword>
<evidence type="ECO:0000313" key="12">
    <source>
        <dbReference type="EMBL" id="CAH7668370.1"/>
    </source>
</evidence>
<gene>
    <name evidence="12" type="ORF">PPACK8108_LOCUS2873</name>
</gene>
<evidence type="ECO:0000256" key="3">
    <source>
        <dbReference type="ARBA" id="ARBA00022722"/>
    </source>
</evidence>
<dbReference type="InterPro" id="IPR010347">
    <property type="entry name" value="Tdp1"/>
</dbReference>
<evidence type="ECO:0000256" key="8">
    <source>
        <dbReference type="ARBA" id="ARBA00023242"/>
    </source>
</evidence>
<evidence type="ECO:0000256" key="11">
    <source>
        <dbReference type="SAM" id="MobiDB-lite"/>
    </source>
</evidence>
<dbReference type="GO" id="GO:0003697">
    <property type="term" value="F:single-stranded DNA binding"/>
    <property type="evidence" value="ECO:0007669"/>
    <property type="project" value="TreeGrafter"/>
</dbReference>
<comment type="caution">
    <text evidence="12">The sequence shown here is derived from an EMBL/GenBank/DDBJ whole genome shotgun (WGS) entry which is preliminary data.</text>
</comment>
<keyword evidence="8" id="KW-0539">Nucleus</keyword>
<proteinExistence type="inferred from homology"/>
<sequence length="276" mass="30590">MVVPDVFINSLSKFDFSSATARIVMSIPGSHPISSCQYGKLGLSKQLTSIGLRSGQTNNNRSLRLECQGSSIGNYTNSWLNDFYRCASGYPPTSNDLSKRPLPDIKVVYPTLQTVKSSKGGIEGGGTLFCNRSTWIKPGFPTEIFYDCLSKRDGVLMHVKMILGLFDKTGSSSVEDSKKPSTSKDVANQPDDDDRAVGFLYVGSHNFTPAAWGRFQSKKPSKDYTSIEISNWELGVVLPIVSESQIDETVPWKRPLKRYGHSGKDSQVPWMQFSHR</sequence>
<dbReference type="GO" id="GO:0017005">
    <property type="term" value="F:3'-tyrosyl-DNA phosphodiesterase activity"/>
    <property type="evidence" value="ECO:0007669"/>
    <property type="project" value="TreeGrafter"/>
</dbReference>
<evidence type="ECO:0000256" key="6">
    <source>
        <dbReference type="ARBA" id="ARBA00022839"/>
    </source>
</evidence>
<evidence type="ECO:0000256" key="2">
    <source>
        <dbReference type="ARBA" id="ARBA00010205"/>
    </source>
</evidence>
<dbReference type="Pfam" id="PF06087">
    <property type="entry name" value="Tyr-DNA_phospho"/>
    <property type="match status" value="1"/>
</dbReference>
<organism evidence="12 13">
    <name type="scientific">Phakopsora pachyrhizi</name>
    <name type="common">Asian soybean rust disease fungus</name>
    <dbReference type="NCBI Taxonomy" id="170000"/>
    <lineage>
        <taxon>Eukaryota</taxon>
        <taxon>Fungi</taxon>
        <taxon>Dikarya</taxon>
        <taxon>Basidiomycota</taxon>
        <taxon>Pucciniomycotina</taxon>
        <taxon>Pucciniomycetes</taxon>
        <taxon>Pucciniales</taxon>
        <taxon>Phakopsoraceae</taxon>
        <taxon>Phakopsora</taxon>
    </lineage>
</organism>
<evidence type="ECO:0000256" key="9">
    <source>
        <dbReference type="PIRSR" id="PIRSR610347-1"/>
    </source>
</evidence>
<evidence type="ECO:0000256" key="5">
    <source>
        <dbReference type="ARBA" id="ARBA00022801"/>
    </source>
</evidence>
<feature type="binding site" evidence="10">
    <location>
        <position position="160"/>
    </location>
    <ligand>
        <name>substrate</name>
    </ligand>
</feature>
<feature type="region of interest" description="Disordered" evidence="11">
    <location>
        <begin position="170"/>
        <end position="192"/>
    </location>
</feature>
<dbReference type="Proteomes" id="UP001153365">
    <property type="component" value="Unassembled WGS sequence"/>
</dbReference>
<keyword evidence="13" id="KW-1185">Reference proteome</keyword>
<accession>A0AAV0AK37</accession>
<evidence type="ECO:0000256" key="10">
    <source>
        <dbReference type="PIRSR" id="PIRSR610347-2"/>
    </source>
</evidence>
<keyword evidence="4" id="KW-0227">DNA damage</keyword>
<dbReference type="GO" id="GO:0005634">
    <property type="term" value="C:nucleus"/>
    <property type="evidence" value="ECO:0007669"/>
    <property type="project" value="UniProtKB-SubCell"/>
</dbReference>
<dbReference type="EMBL" id="CALTRL010000505">
    <property type="protein sequence ID" value="CAH7668370.1"/>
    <property type="molecule type" value="Genomic_DNA"/>
</dbReference>
<feature type="active site" description="Proton donor/acceptor" evidence="9">
    <location>
        <position position="158"/>
    </location>
</feature>
<keyword evidence="5" id="KW-0378">Hydrolase</keyword>
<name>A0AAV0AK37_PHAPC</name>
<comment type="similarity">
    <text evidence="2">Belongs to the tyrosyl-DNA phosphodiesterase family.</text>
</comment>
<keyword evidence="3" id="KW-0540">Nuclease</keyword>
<protein>
    <submittedName>
        <fullName evidence="12">Expressed protein</fullName>
    </submittedName>
</protein>
<dbReference type="GO" id="GO:0003690">
    <property type="term" value="F:double-stranded DNA binding"/>
    <property type="evidence" value="ECO:0007669"/>
    <property type="project" value="TreeGrafter"/>
</dbReference>
<evidence type="ECO:0000256" key="4">
    <source>
        <dbReference type="ARBA" id="ARBA00022763"/>
    </source>
</evidence>
<dbReference type="CDD" id="cd09123">
    <property type="entry name" value="PLDc_Tdp1_2"/>
    <property type="match status" value="1"/>
</dbReference>
<dbReference type="SUPFAM" id="SSF56024">
    <property type="entry name" value="Phospholipase D/nuclease"/>
    <property type="match status" value="1"/>
</dbReference>
<evidence type="ECO:0000256" key="7">
    <source>
        <dbReference type="ARBA" id="ARBA00023204"/>
    </source>
</evidence>
<dbReference type="GO" id="GO:0006281">
    <property type="term" value="P:DNA repair"/>
    <property type="evidence" value="ECO:0007669"/>
    <property type="project" value="UniProtKB-KW"/>
</dbReference>
<keyword evidence="6" id="KW-0269">Exonuclease</keyword>
<evidence type="ECO:0000313" key="13">
    <source>
        <dbReference type="Proteomes" id="UP001153365"/>
    </source>
</evidence>